<dbReference type="EMBL" id="CAJNOK010019751">
    <property type="protein sequence ID" value="CAF1305052.1"/>
    <property type="molecule type" value="Genomic_DNA"/>
</dbReference>
<sequence>MAYKNAAFLKVRQQVIDYLSQDNKILASELDKFINVDKEGLKYKTLFNDIHFERLKNSDRPSKEFIDILDHLDLFKPYMSYEENTFLFDFITQSNLLSKFNVLSVLENFYNGKIKDDLIKQNNQKIVKKLECAISFLSESLRSRPQVLYFLSHFINVDTFYTLSPVDENGQTDEHLYLMWKELLKRARVNFYRENKKQDMTVEDLTKVLRKAKLNKMATDLEVTVCNTLASCHLNACFKEFSTQKSWTPSGNVSINTEQRKGLQPVQHVINLANSYPKGVIVDGPTDSYIAVVPVDEPPPLVNRPVKAKELNILATLLNADPFELATKLKLSNVDLIRNRTKGFNSYPKSVLITKEVLRAWYEEFNAKASSHTLFYALIESNQLPGAIAFRNMVDQAEPTDSTDNDYRSYV</sequence>
<dbReference type="AlphaFoldDB" id="A0A8S2F029"/>
<comment type="caution">
    <text evidence="1">The sequence shown here is derived from an EMBL/GenBank/DDBJ whole genome shotgun (WGS) entry which is preliminary data.</text>
</comment>
<reference evidence="1" key="1">
    <citation type="submission" date="2021-02" db="EMBL/GenBank/DDBJ databases">
        <authorList>
            <person name="Nowell W R."/>
        </authorList>
    </citation>
    <scope>NUCLEOTIDE SEQUENCE</scope>
</reference>
<evidence type="ECO:0000313" key="2">
    <source>
        <dbReference type="EMBL" id="CAF4111936.1"/>
    </source>
</evidence>
<name>A0A8S2F029_9BILA</name>
<evidence type="ECO:0000313" key="1">
    <source>
        <dbReference type="EMBL" id="CAF1305052.1"/>
    </source>
</evidence>
<dbReference type="EMBL" id="CAJOBA010041328">
    <property type="protein sequence ID" value="CAF4111936.1"/>
    <property type="molecule type" value="Genomic_DNA"/>
</dbReference>
<accession>A0A8S2F029</accession>
<organism evidence="1 3">
    <name type="scientific">Didymodactylos carnosus</name>
    <dbReference type="NCBI Taxonomy" id="1234261"/>
    <lineage>
        <taxon>Eukaryota</taxon>
        <taxon>Metazoa</taxon>
        <taxon>Spiralia</taxon>
        <taxon>Gnathifera</taxon>
        <taxon>Rotifera</taxon>
        <taxon>Eurotatoria</taxon>
        <taxon>Bdelloidea</taxon>
        <taxon>Philodinida</taxon>
        <taxon>Philodinidae</taxon>
        <taxon>Didymodactylos</taxon>
    </lineage>
</organism>
<proteinExistence type="predicted"/>
<dbReference type="Proteomes" id="UP000677228">
    <property type="component" value="Unassembled WGS sequence"/>
</dbReference>
<protein>
    <submittedName>
        <fullName evidence="1">Uncharacterized protein</fullName>
    </submittedName>
</protein>
<gene>
    <name evidence="1" type="ORF">OVA965_LOCUS28720</name>
    <name evidence="2" type="ORF">TMI583_LOCUS29474</name>
</gene>
<evidence type="ECO:0000313" key="3">
    <source>
        <dbReference type="Proteomes" id="UP000677228"/>
    </source>
</evidence>
<dbReference type="Proteomes" id="UP000682733">
    <property type="component" value="Unassembled WGS sequence"/>
</dbReference>